<dbReference type="Proteomes" id="UP000192756">
    <property type="component" value="Unassembled WGS sequence"/>
</dbReference>
<evidence type="ECO:0000259" key="6">
    <source>
        <dbReference type="Pfam" id="PF07980"/>
    </source>
</evidence>
<sequence length="535" mass="60367">MVVASAIFVMPTSCKKWLKEEPYSLYASDTFFKTTDEADMAVLGVYQQMTGTAGYGFYMSMVFDIDTDIAQMQGTALSDGPRQVAHYGIPTAHSYMLDTWRQMYRGINRANLVIEKVPQMDLYKNGTDAQKAILNKILGEAKFLRGQYYFDLVRLFGDVPMKLKSTEATDDVLLPRTDRYEIYTQIIKDMTEAAALIPENSAKSKDERLSKGAVKGMLARVALFAGGWSLRQSGQMERPSNYKEYYAIAQKMTSEVMGSGEHALNTSYEQIFKNHCKFILEPKESMYEVALFNATGGAGNSGVVGTWNAPIADAGNPYGRANSFYKTTALFQKSYKTGDLRRDVAVCTYKLDVAGNQVPQLTGRLDEGWAPGKWRRDWQNTGPKDLNNTDINWTLLRYADVLLMRAEAENELNEGPNAAAYDAINQVRRRAYGKPLNTADATVDLPAGLNKSDFFERVKQERAWELCFEGMRRMDLIRWNILGTSIRATQAALKAYRSNYAYVAADNFKDNKNELYPIPQIERDLNTNLSQNPKY</sequence>
<reference evidence="9" key="1">
    <citation type="submission" date="2017-04" db="EMBL/GenBank/DDBJ databases">
        <authorList>
            <person name="Varghese N."/>
            <person name="Submissions S."/>
        </authorList>
    </citation>
    <scope>NUCLEOTIDE SEQUENCE [LARGE SCALE GENOMIC DNA]</scope>
    <source>
        <strain evidence="9">DSM 12126</strain>
    </source>
</reference>
<dbReference type="EMBL" id="FWXT01000001">
    <property type="protein sequence ID" value="SMC40076.1"/>
    <property type="molecule type" value="Genomic_DNA"/>
</dbReference>
<feature type="domain" description="SusD-like N-terminal" evidence="7">
    <location>
        <begin position="16"/>
        <end position="223"/>
    </location>
</feature>
<feature type="domain" description="RagB/SusD" evidence="6">
    <location>
        <begin position="360"/>
        <end position="535"/>
    </location>
</feature>
<dbReference type="GO" id="GO:0009279">
    <property type="term" value="C:cell outer membrane"/>
    <property type="evidence" value="ECO:0007669"/>
    <property type="project" value="UniProtKB-SubCell"/>
</dbReference>
<keyword evidence="9" id="KW-1185">Reference proteome</keyword>
<comment type="similarity">
    <text evidence="2">Belongs to the SusD family.</text>
</comment>
<protein>
    <submittedName>
        <fullName evidence="8">Starch-binding associating with outer membrane</fullName>
    </submittedName>
</protein>
<dbReference type="InterPro" id="IPR033985">
    <property type="entry name" value="SusD-like_N"/>
</dbReference>
<comment type="subcellular location">
    <subcellularLocation>
        <location evidence="1">Cell outer membrane</location>
    </subcellularLocation>
</comment>
<accession>A0A1W1YVB6</accession>
<proteinExistence type="inferred from homology"/>
<dbReference type="SUPFAM" id="SSF48452">
    <property type="entry name" value="TPR-like"/>
    <property type="match status" value="1"/>
</dbReference>
<keyword evidence="5" id="KW-0998">Cell outer membrane</keyword>
<dbReference type="Pfam" id="PF07980">
    <property type="entry name" value="SusD_RagB"/>
    <property type="match status" value="1"/>
</dbReference>
<name>A0A1W1YVB6_9SPHI</name>
<dbReference type="Pfam" id="PF14322">
    <property type="entry name" value="SusD-like_3"/>
    <property type="match status" value="1"/>
</dbReference>
<evidence type="ECO:0000256" key="3">
    <source>
        <dbReference type="ARBA" id="ARBA00022729"/>
    </source>
</evidence>
<evidence type="ECO:0000256" key="2">
    <source>
        <dbReference type="ARBA" id="ARBA00006275"/>
    </source>
</evidence>
<organism evidence="8 9">
    <name type="scientific">Pedobacter africanus</name>
    <dbReference type="NCBI Taxonomy" id="151894"/>
    <lineage>
        <taxon>Bacteria</taxon>
        <taxon>Pseudomonadati</taxon>
        <taxon>Bacteroidota</taxon>
        <taxon>Sphingobacteriia</taxon>
        <taxon>Sphingobacteriales</taxon>
        <taxon>Sphingobacteriaceae</taxon>
        <taxon>Pedobacter</taxon>
    </lineage>
</organism>
<dbReference type="InterPro" id="IPR012944">
    <property type="entry name" value="SusD_RagB_dom"/>
</dbReference>
<dbReference type="CDD" id="cd08977">
    <property type="entry name" value="SusD"/>
    <property type="match status" value="1"/>
</dbReference>
<dbReference type="Gene3D" id="1.25.40.390">
    <property type="match status" value="1"/>
</dbReference>
<evidence type="ECO:0000256" key="5">
    <source>
        <dbReference type="ARBA" id="ARBA00023237"/>
    </source>
</evidence>
<keyword evidence="4" id="KW-0472">Membrane</keyword>
<keyword evidence="3" id="KW-0732">Signal</keyword>
<evidence type="ECO:0000256" key="4">
    <source>
        <dbReference type="ARBA" id="ARBA00023136"/>
    </source>
</evidence>
<gene>
    <name evidence="8" type="ORF">SAMN04488524_0198</name>
</gene>
<evidence type="ECO:0000259" key="7">
    <source>
        <dbReference type="Pfam" id="PF14322"/>
    </source>
</evidence>
<evidence type="ECO:0000313" key="9">
    <source>
        <dbReference type="Proteomes" id="UP000192756"/>
    </source>
</evidence>
<dbReference type="STRING" id="151894.SAMN04488524_0198"/>
<dbReference type="InterPro" id="IPR011990">
    <property type="entry name" value="TPR-like_helical_dom_sf"/>
</dbReference>
<evidence type="ECO:0000256" key="1">
    <source>
        <dbReference type="ARBA" id="ARBA00004442"/>
    </source>
</evidence>
<dbReference type="AlphaFoldDB" id="A0A1W1YVB6"/>
<evidence type="ECO:0000313" key="8">
    <source>
        <dbReference type="EMBL" id="SMC40076.1"/>
    </source>
</evidence>